<feature type="domain" description="F-box" evidence="1">
    <location>
        <begin position="28"/>
        <end position="68"/>
    </location>
</feature>
<dbReference type="InterPro" id="IPR017451">
    <property type="entry name" value="F-box-assoc_interact_dom"/>
</dbReference>
<name>A0A654G1I5_ARATH</name>
<accession>A0A654G1I5</accession>
<evidence type="ECO:0000313" key="3">
    <source>
        <dbReference type="Proteomes" id="UP000426265"/>
    </source>
</evidence>
<dbReference type="PANTHER" id="PTHR31111:SF67">
    <property type="entry name" value="F-BOX DOMAIN-CONTAINING PROTEIN"/>
    <property type="match status" value="1"/>
</dbReference>
<gene>
    <name evidence="2" type="ORF">AN1_LOCUS22338</name>
</gene>
<dbReference type="InterPro" id="IPR013187">
    <property type="entry name" value="F-box-assoc_dom_typ3"/>
</dbReference>
<dbReference type="SMART" id="SM00256">
    <property type="entry name" value="FBOX"/>
    <property type="match status" value="1"/>
</dbReference>
<dbReference type="Pfam" id="PF08268">
    <property type="entry name" value="FBA_3"/>
    <property type="match status" value="1"/>
</dbReference>
<dbReference type="InterPro" id="IPR036047">
    <property type="entry name" value="F-box-like_dom_sf"/>
</dbReference>
<dbReference type="AlphaFoldDB" id="A0A654G1I5"/>
<dbReference type="Proteomes" id="UP000426265">
    <property type="component" value="Unassembled WGS sequence"/>
</dbReference>
<organism evidence="2 3">
    <name type="scientific">Arabidopsis thaliana</name>
    <name type="common">Mouse-ear cress</name>
    <dbReference type="NCBI Taxonomy" id="3702"/>
    <lineage>
        <taxon>Eukaryota</taxon>
        <taxon>Viridiplantae</taxon>
        <taxon>Streptophyta</taxon>
        <taxon>Embryophyta</taxon>
        <taxon>Tracheophyta</taxon>
        <taxon>Spermatophyta</taxon>
        <taxon>Magnoliopsida</taxon>
        <taxon>eudicotyledons</taxon>
        <taxon>Gunneridae</taxon>
        <taxon>Pentapetalae</taxon>
        <taxon>rosids</taxon>
        <taxon>malvids</taxon>
        <taxon>Brassicales</taxon>
        <taxon>Brassicaceae</taxon>
        <taxon>Camelineae</taxon>
        <taxon>Arabidopsis</taxon>
    </lineage>
</organism>
<dbReference type="Pfam" id="PF00646">
    <property type="entry name" value="F-box"/>
    <property type="match status" value="1"/>
</dbReference>
<protein>
    <recommendedName>
        <fullName evidence="1">F-box domain-containing protein</fullName>
    </recommendedName>
</protein>
<dbReference type="InterPro" id="IPR001810">
    <property type="entry name" value="F-box_dom"/>
</dbReference>
<evidence type="ECO:0000313" key="2">
    <source>
        <dbReference type="EMBL" id="VYS66936.1"/>
    </source>
</evidence>
<sequence length="321" mass="36607">MMRRRNKKTKTVISNPETLEERNKFDEIPHDLVIEILGRLPAKSVARFLTVSKLWATSIRSLDFIKSYPLGSSSKPRTLVASKQVVANPSTGRTIPLPRVKTRRTIATSFFGYDSVSDQYKVLCMTVKAYGDLRDESSQHQVFTLGAKKKSFRMIDTSIIPHRPCSNGVCIDSVVYYVAKTGAGMLHLCIMRFDLSSEILDLFTSLPQEIRPPSLIIENLINYEGKLAIPTETTSYTYVVWVIDQDSEKHECLKKLTFSIEPAWKNSFVNLRLIGYTTHTCEFILHHHTIIMRFMSPIAIPTRIVLDALRLKHPQRSSFLL</sequence>
<dbReference type="PANTHER" id="PTHR31111">
    <property type="entry name" value="BNAA05G37150D PROTEIN-RELATED"/>
    <property type="match status" value="1"/>
</dbReference>
<dbReference type="ExpressionAtlas" id="A0A654G1I5">
    <property type="expression patterns" value="baseline"/>
</dbReference>
<reference evidence="2 3" key="1">
    <citation type="submission" date="2019-11" db="EMBL/GenBank/DDBJ databases">
        <authorList>
            <person name="Jiao W.-B."/>
            <person name="Schneeberger K."/>
        </authorList>
    </citation>
    <scope>NUCLEOTIDE SEQUENCE [LARGE SCALE GENOMIC DNA]</scope>
    <source>
        <strain evidence="3">cv. An-1</strain>
    </source>
</reference>
<proteinExistence type="predicted"/>
<dbReference type="NCBIfam" id="TIGR01640">
    <property type="entry name" value="F_box_assoc_1"/>
    <property type="match status" value="1"/>
</dbReference>
<dbReference type="EMBL" id="CACRSJ010000110">
    <property type="protein sequence ID" value="VYS66936.1"/>
    <property type="molecule type" value="Genomic_DNA"/>
</dbReference>
<evidence type="ECO:0000259" key="1">
    <source>
        <dbReference type="SMART" id="SM00256"/>
    </source>
</evidence>
<dbReference type="SUPFAM" id="SSF81383">
    <property type="entry name" value="F-box domain"/>
    <property type="match status" value="1"/>
</dbReference>